<feature type="compositionally biased region" description="Basic and acidic residues" evidence="1">
    <location>
        <begin position="1469"/>
        <end position="1483"/>
    </location>
</feature>
<feature type="region of interest" description="Disordered" evidence="1">
    <location>
        <begin position="1"/>
        <end position="43"/>
    </location>
</feature>
<feature type="compositionally biased region" description="Polar residues" evidence="1">
    <location>
        <begin position="2013"/>
        <end position="2023"/>
    </location>
</feature>
<gene>
    <name evidence="2" type="ORF">POVWA2_000710</name>
</gene>
<reference evidence="3" key="1">
    <citation type="submission" date="2016-05" db="EMBL/GenBank/DDBJ databases">
        <authorList>
            <person name="Naeem Raeece"/>
        </authorList>
    </citation>
    <scope>NUCLEOTIDE SEQUENCE [LARGE SCALE GENOMIC DNA]</scope>
</reference>
<feature type="compositionally biased region" description="Basic and acidic residues" evidence="1">
    <location>
        <begin position="28"/>
        <end position="43"/>
    </location>
</feature>
<feature type="region of interest" description="Disordered" evidence="1">
    <location>
        <begin position="408"/>
        <end position="428"/>
    </location>
</feature>
<name>A0A1A8YGU6_PLAOA</name>
<sequence length="2023" mass="238589">MRKSARKGAIERERKNLHKCTSKLQKVSSKESKPKNENKNEDIDKWLKNVHDVVDKDVIENDSNETYDDGVVDINNYLTTLNNIVKYTEKVKTIKSDDLDNENTIIAHIKQFCKILNIIHVLEKLKKDNDNDDKKKKKNDILTKNNVWDLFEEIILNSSEVLNKIVCLNKDMFHKKSLRIDCNKLKRYVNYLNTLFKETNNCDLLFRIFYFEFENPIFVMYELVLLLQKMYIYDNINFYFYLYDNIVYSDNVNSSYYYNLYSLKCFQILYSEFYTESNVNLKEQSDFVKKLYEQYMLIINRVRKGKLLYAHYVNFPFNYSDEKLIYKNKNEKYYINEKKEFYSIPTNKKFSSSLFFDEDDDTIKKNLKKLQQSKKLQNFIEENDSCVSSSVTSDWDIGSDCSGNTFSVANHGSNETEEVGQGEGSQMENRVNEVGNTEVKVYSAENCPGSVEVGSFRTNDNSASSSSESKENCDYFSSDVSSNFLSVNEEFDDDKKNKKIKICEENFFLIMFRRKKIQTVRSTIDRLILNKNNFICKLLSIIDSNEDAYLINEIILLFLLISDNNIEIKNIITYERIIETIMKIIKEEHHYLFKETVDLFFLYHDTRLETCIKRKVFNFANKKAIQEKRKNREYYTNGEKRETYGDVYSQKDRIHGEENMSQNVLNRKNNKDSEECAKGENEYGKDPSDRENFSFSRSNSEMVYRQKLQQKHNENENYNDSSCIDEGNMDYDRCIHNFVQSNVNNEEDEHKIEIYLDSISINIDIKSSLLLLKCLIINSEFGLKYIYELNILEEFIKLTLNLYNIIIYIFKNSLSNFYNNSIFIINIFLDIICSICRFHNKSNSSDISLKKLVPIFQKTKFIESSFFFFFKFIYLYVHKMVINSRKSLQQIRLNNGEYGQVKNESLSNYDTIGETQGAAELSRMTNSDLNSGTKDVNVKVSTNTNNNEGSFQLESNKAGSVHLSSNLAGSSHLSSNKAGSVHLSSNPAGSAHLSSNRLSSVPPNSNHESSSSYFKESDNVFEVFKNTNLVNILNICCKFIYQDEKYCNDFLCTNFDVTTCIEREETNMDIHIEEYNFIMASFKKKNYFYLEHVLAFYLKKLKQVKYVDMFLILLFWDNKNIIQKGVYEFFMCLCEKYVQVSEYINLCISTDNNGFHYCIVHTVYKLKKRLSLIKKWYYKNRLNSNNIVTPTRVRNIEREVLFFFKYIRGIEFLHKICTLISVNNEARGCDKMDAFLQHFRINFDEIVYYNSAYVNSYRGGGKYFMKRINNHCSINIFTFKINVILYGNKIDVELRNFKYLINLINNKYIHINRKVKCLICVYICIYLFKSKNENVKKEIIKLIMQKNIFNILYNLLNHFCKYTFDEKFFFFPRIKSKHAEEHIKNVSVIRKKKYFFYYSCEKSLYLIHFIYSNYIHHDMLTYFFEHTKNPIYQNDTLSNDILLIKKKSYSMDKSNKRIPMKMKINEQKGKWPKCETSEKEANREGQYNNQWKGNQNEYKKNDAEYDEYSEVLQDGEDEEEDWEEVNNSENCQRETHFVYIEGEKGRDKRMKKWVESEVEEEYSGGKGNRWKNYEGKKEMEKRIWARKMSTDISNLRSKFNELEMKHIEEKIYLNKIIEKKNDIINNILYSYLLLKEKFEKIEKENVMLINTLSLKEKEHQIMINSDMNKVKKDHIELLEVFEKTNMERICLENKLDKLTDLLLFLYDNVNGCSQYMQNIENISFFKNVKVDHQDNNVTSEYPNNDAHEDSVHYGGAEATEIVKQEIYDTTPPHTSVNMHEQAPSHTSLHMHEQASPHTSLHMHEQASPHTSLHMHEQAPPHTSLHMHEQASPHTSLHMHEQAPPHTSLHMHEQASPYTSLHMHEQAPPHTSLHMHEQASPHTSLHMHEQAPPHTSLHMHEQASPHTSLHMHSQAPPHTSLHMHEQASPHTSLHMHSQAPPHTSLQMYSQIYFDANRQMERYSNLNAHVQTYNGVSAYPSEHMYNDMNAGPNEQMHNGIMGEANNSHNNDERGNSMQMNNQPNE</sequence>
<dbReference type="Proteomes" id="UP000078550">
    <property type="component" value="Unassembled WGS sequence"/>
</dbReference>
<evidence type="ECO:0000313" key="2">
    <source>
        <dbReference type="EMBL" id="SBT30776.1"/>
    </source>
</evidence>
<evidence type="ECO:0000256" key="1">
    <source>
        <dbReference type="SAM" id="MobiDB-lite"/>
    </source>
</evidence>
<feature type="compositionally biased region" description="Polar residues" evidence="1">
    <location>
        <begin position="982"/>
        <end position="1010"/>
    </location>
</feature>
<feature type="compositionally biased region" description="Polar residues" evidence="1">
    <location>
        <begin position="1485"/>
        <end position="1496"/>
    </location>
</feature>
<feature type="region of interest" description="Disordered" evidence="1">
    <location>
        <begin position="1999"/>
        <end position="2023"/>
    </location>
</feature>
<feature type="region of interest" description="Disordered" evidence="1">
    <location>
        <begin position="1469"/>
        <end position="1496"/>
    </location>
</feature>
<feature type="region of interest" description="Disordered" evidence="1">
    <location>
        <begin position="1770"/>
        <end position="1848"/>
    </location>
</feature>
<feature type="compositionally biased region" description="Polar residues" evidence="1">
    <location>
        <begin position="1771"/>
        <end position="1787"/>
    </location>
</feature>
<feature type="compositionally biased region" description="Polar residues" evidence="1">
    <location>
        <begin position="1927"/>
        <end position="1939"/>
    </location>
</feature>
<protein>
    <submittedName>
        <fullName evidence="2">Uncharacterized protein</fullName>
    </submittedName>
</protein>
<accession>A0A1A8YGU6</accession>
<feature type="compositionally biased region" description="Basic and acidic residues" evidence="1">
    <location>
        <begin position="669"/>
        <end position="692"/>
    </location>
</feature>
<proteinExistence type="predicted"/>
<feature type="region of interest" description="Disordered" evidence="1">
    <location>
        <begin position="1863"/>
        <end position="1939"/>
    </location>
</feature>
<feature type="region of interest" description="Disordered" evidence="1">
    <location>
        <begin position="667"/>
        <end position="692"/>
    </location>
</feature>
<feature type="region of interest" description="Disordered" evidence="1">
    <location>
        <begin position="969"/>
        <end position="1010"/>
    </location>
</feature>
<organism evidence="2 3">
    <name type="scientific">Plasmodium ovale wallikeri</name>
    <dbReference type="NCBI Taxonomy" id="864142"/>
    <lineage>
        <taxon>Eukaryota</taxon>
        <taxon>Sar</taxon>
        <taxon>Alveolata</taxon>
        <taxon>Apicomplexa</taxon>
        <taxon>Aconoidasida</taxon>
        <taxon>Haemosporida</taxon>
        <taxon>Plasmodiidae</taxon>
        <taxon>Plasmodium</taxon>
        <taxon>Plasmodium (Plasmodium)</taxon>
    </lineage>
</organism>
<evidence type="ECO:0000313" key="3">
    <source>
        <dbReference type="Proteomes" id="UP000078550"/>
    </source>
</evidence>
<dbReference type="EMBL" id="FLRE01000003">
    <property type="protein sequence ID" value="SBT30776.1"/>
    <property type="molecule type" value="Genomic_DNA"/>
</dbReference>